<dbReference type="Gene3D" id="1.20.5.170">
    <property type="match status" value="1"/>
</dbReference>
<dbReference type="RefSeq" id="XP_056540287.1">
    <property type="nucleotide sequence ID" value="XM_056690522.1"/>
</dbReference>
<evidence type="ECO:0000313" key="2">
    <source>
        <dbReference type="EMBL" id="KAJ5157298.1"/>
    </source>
</evidence>
<dbReference type="AlphaFoldDB" id="A0A9W9HT56"/>
<dbReference type="EMBL" id="JAPQKN010000006">
    <property type="protein sequence ID" value="KAJ5157298.1"/>
    <property type="molecule type" value="Genomic_DNA"/>
</dbReference>
<feature type="compositionally biased region" description="Polar residues" evidence="1">
    <location>
        <begin position="126"/>
        <end position="139"/>
    </location>
</feature>
<evidence type="ECO:0008006" key="4">
    <source>
        <dbReference type="Google" id="ProtNLM"/>
    </source>
</evidence>
<feature type="compositionally biased region" description="Low complexity" evidence="1">
    <location>
        <begin position="114"/>
        <end position="125"/>
    </location>
</feature>
<dbReference type="Proteomes" id="UP001149163">
    <property type="component" value="Unassembled WGS sequence"/>
</dbReference>
<reference evidence="2" key="1">
    <citation type="submission" date="2022-11" db="EMBL/GenBank/DDBJ databases">
        <authorList>
            <person name="Petersen C."/>
        </authorList>
    </citation>
    <scope>NUCLEOTIDE SEQUENCE</scope>
    <source>
        <strain evidence="2">IBT 26290</strain>
    </source>
</reference>
<comment type="caution">
    <text evidence="2">The sequence shown here is derived from an EMBL/GenBank/DDBJ whole genome shotgun (WGS) entry which is preliminary data.</text>
</comment>
<feature type="region of interest" description="Disordered" evidence="1">
    <location>
        <begin position="105"/>
        <end position="150"/>
    </location>
</feature>
<name>A0A9W9HT56_9EURO</name>
<dbReference type="PANTHER" id="PTHR42070">
    <property type="entry name" value="FILAMENT ASSOCIATED PROTEIN, PUTATIVE (AFU_ORTHOLOGUE AFUA_8G06630)-RELATED"/>
    <property type="match status" value="1"/>
</dbReference>
<keyword evidence="3" id="KW-1185">Reference proteome</keyword>
<accession>A0A9W9HT56</accession>
<evidence type="ECO:0000256" key="1">
    <source>
        <dbReference type="SAM" id="MobiDB-lite"/>
    </source>
</evidence>
<dbReference type="GeneID" id="81429698"/>
<sequence length="273" mass="29826">MEAENRQKHLERLARVRENQRQSRARKQEYVRELEQRLASFKVEAQRKDIQHRLASQKIEAENRHLRTLLGSLGISAELVQQYLQLADQGTVLNRKVAIPAMQRPAELPPIPPSSGTGSPQSSSTRASAPTACSTATERSPSEEASRTPTTCAPLACAPTTCAPTTCAPTTCAPVQAETEGPQQRQKPKHAEPALCQCPPGNPGMDEGNGDVLNTTLCAMAEELISQYNTSGIDIDEIRQRLWAGFRANSTGDGCRVENQVLFQVLDEISNSI</sequence>
<dbReference type="OrthoDB" id="4505928at2759"/>
<protein>
    <recommendedName>
        <fullName evidence="4">BZIP domain-containing protein</fullName>
    </recommendedName>
</protein>
<evidence type="ECO:0000313" key="3">
    <source>
        <dbReference type="Proteomes" id="UP001149163"/>
    </source>
</evidence>
<dbReference type="PANTHER" id="PTHR42070:SF1">
    <property type="entry name" value="FILAMENT ASSOCIATED PROTEIN, PUTATIVE (AFU_ORTHOLOGUE AFUA_8G06630)-RELATED"/>
    <property type="match status" value="1"/>
</dbReference>
<proteinExistence type="predicted"/>
<reference evidence="2" key="2">
    <citation type="journal article" date="2023" name="IMA Fungus">
        <title>Comparative genomic study of the Penicillium genus elucidates a diverse pangenome and 15 lateral gene transfer events.</title>
        <authorList>
            <person name="Petersen C."/>
            <person name="Sorensen T."/>
            <person name="Nielsen M.R."/>
            <person name="Sondergaard T.E."/>
            <person name="Sorensen J.L."/>
            <person name="Fitzpatrick D.A."/>
            <person name="Frisvad J.C."/>
            <person name="Nielsen K.L."/>
        </authorList>
    </citation>
    <scope>NUCLEOTIDE SEQUENCE</scope>
    <source>
        <strain evidence="2">IBT 26290</strain>
    </source>
</reference>
<feature type="region of interest" description="Disordered" evidence="1">
    <location>
        <begin position="1"/>
        <end position="27"/>
    </location>
</feature>
<organism evidence="2 3">
    <name type="scientific">Penicillium canariense</name>
    <dbReference type="NCBI Taxonomy" id="189055"/>
    <lineage>
        <taxon>Eukaryota</taxon>
        <taxon>Fungi</taxon>
        <taxon>Dikarya</taxon>
        <taxon>Ascomycota</taxon>
        <taxon>Pezizomycotina</taxon>
        <taxon>Eurotiomycetes</taxon>
        <taxon>Eurotiomycetidae</taxon>
        <taxon>Eurotiales</taxon>
        <taxon>Aspergillaceae</taxon>
        <taxon>Penicillium</taxon>
    </lineage>
</organism>
<gene>
    <name evidence="2" type="ORF">N7482_008398</name>
</gene>